<feature type="chain" id="PRO_5045103279" evidence="2">
    <location>
        <begin position="29"/>
        <end position="327"/>
    </location>
</feature>
<dbReference type="Pfam" id="PF03401">
    <property type="entry name" value="TctC"/>
    <property type="match status" value="1"/>
</dbReference>
<reference evidence="4" key="1">
    <citation type="journal article" date="2019" name="Int. J. Syst. Evol. Microbiol.">
        <title>The Global Catalogue of Microorganisms (GCM) 10K type strain sequencing project: providing services to taxonomists for standard genome sequencing and annotation.</title>
        <authorList>
            <consortium name="The Broad Institute Genomics Platform"/>
            <consortium name="The Broad Institute Genome Sequencing Center for Infectious Disease"/>
            <person name="Wu L."/>
            <person name="Ma J."/>
        </authorList>
    </citation>
    <scope>NUCLEOTIDE SEQUENCE [LARGE SCALE GENOMIC DNA]</scope>
    <source>
        <strain evidence="4">CCUG 39402</strain>
    </source>
</reference>
<evidence type="ECO:0000313" key="4">
    <source>
        <dbReference type="Proteomes" id="UP001596270"/>
    </source>
</evidence>
<proteinExistence type="inferred from homology"/>
<evidence type="ECO:0000313" key="3">
    <source>
        <dbReference type="EMBL" id="MFC6284359.1"/>
    </source>
</evidence>
<keyword evidence="4" id="KW-1185">Reference proteome</keyword>
<dbReference type="PANTHER" id="PTHR42928:SF5">
    <property type="entry name" value="BLR1237 PROTEIN"/>
    <property type="match status" value="1"/>
</dbReference>
<protein>
    <submittedName>
        <fullName evidence="3">Bug family tripartite tricarboxylate transporter substrate binding protein</fullName>
    </submittedName>
</protein>
<keyword evidence="2" id="KW-0732">Signal</keyword>
<evidence type="ECO:0000256" key="1">
    <source>
        <dbReference type="ARBA" id="ARBA00006987"/>
    </source>
</evidence>
<dbReference type="RefSeq" id="WP_371440030.1">
    <property type="nucleotide sequence ID" value="NZ_JBHSRS010000084.1"/>
</dbReference>
<dbReference type="Proteomes" id="UP001596270">
    <property type="component" value="Unassembled WGS sequence"/>
</dbReference>
<comment type="caution">
    <text evidence="3">The sequence shown here is derived from an EMBL/GenBank/DDBJ whole genome shotgun (WGS) entry which is preliminary data.</text>
</comment>
<comment type="similarity">
    <text evidence="1">Belongs to the UPF0065 (bug) family.</text>
</comment>
<gene>
    <name evidence="3" type="ORF">ACFQND_24315</name>
</gene>
<dbReference type="SUPFAM" id="SSF53850">
    <property type="entry name" value="Periplasmic binding protein-like II"/>
    <property type="match status" value="1"/>
</dbReference>
<dbReference type="PIRSF" id="PIRSF017082">
    <property type="entry name" value="YflP"/>
    <property type="match status" value="1"/>
</dbReference>
<organism evidence="3 4">
    <name type="scientific">Polaromonas aquatica</name>
    <dbReference type="NCBI Taxonomy" id="332657"/>
    <lineage>
        <taxon>Bacteria</taxon>
        <taxon>Pseudomonadati</taxon>
        <taxon>Pseudomonadota</taxon>
        <taxon>Betaproteobacteria</taxon>
        <taxon>Burkholderiales</taxon>
        <taxon>Comamonadaceae</taxon>
        <taxon>Polaromonas</taxon>
    </lineage>
</organism>
<dbReference type="InterPro" id="IPR042100">
    <property type="entry name" value="Bug_dom1"/>
</dbReference>
<dbReference type="InterPro" id="IPR006311">
    <property type="entry name" value="TAT_signal"/>
</dbReference>
<dbReference type="EMBL" id="JBHSRS010000084">
    <property type="protein sequence ID" value="MFC6284359.1"/>
    <property type="molecule type" value="Genomic_DNA"/>
</dbReference>
<sequence>MSKTDISRRRILHTAGAALLATPMLARAAWPDKPIRLIVPSQAGGSPDILCRILTSELGRLLGQPFVIDNKPGAGGNIGMQELVRSPADGYTLGYGNVNTLAINKSLYKKLPYDPDKQLVPIAIMGYTQSALVVRNDLPVNTVKDLIALAKARPGKLTAGSAGTGTTGHLGTELFKSMTNTFMVHVPYRGSPQAIQDLIGGQIDVMFDNIGSIAPHIQSGRVRILGVSGRSRSRLFPNVPTIAEAGVPGYETTSWGGIVAPIGTPRDIVFRLNAEINKALGTPSLNEKFNALAFETAMGPPERLFDRALRETRMWSDIVQRSGAQVD</sequence>
<dbReference type="PANTHER" id="PTHR42928">
    <property type="entry name" value="TRICARBOXYLATE-BINDING PROTEIN"/>
    <property type="match status" value="1"/>
</dbReference>
<feature type="signal peptide" evidence="2">
    <location>
        <begin position="1"/>
        <end position="28"/>
    </location>
</feature>
<dbReference type="InterPro" id="IPR005064">
    <property type="entry name" value="BUG"/>
</dbReference>
<name>A0ABW1U3V1_9BURK</name>
<accession>A0ABW1U3V1</accession>
<dbReference type="PROSITE" id="PS51318">
    <property type="entry name" value="TAT"/>
    <property type="match status" value="1"/>
</dbReference>
<dbReference type="Gene3D" id="3.40.190.150">
    <property type="entry name" value="Bordetella uptake gene, domain 1"/>
    <property type="match status" value="1"/>
</dbReference>
<evidence type="ECO:0000256" key="2">
    <source>
        <dbReference type="SAM" id="SignalP"/>
    </source>
</evidence>
<dbReference type="Gene3D" id="3.40.190.10">
    <property type="entry name" value="Periplasmic binding protein-like II"/>
    <property type="match status" value="1"/>
</dbReference>
<dbReference type="CDD" id="cd13578">
    <property type="entry name" value="PBP2_Bug27"/>
    <property type="match status" value="1"/>
</dbReference>